<evidence type="ECO:0000256" key="8">
    <source>
        <dbReference type="SAM" id="Phobius"/>
    </source>
</evidence>
<reference evidence="9 10" key="1">
    <citation type="submission" date="2019-04" db="EMBL/GenBank/DDBJ databases">
        <title>Three New Species of Nocardioides, Nocardioides euryhalodurans sp. nov., Nocardioides seonyuensis sp. nov. and Nocardioides eburneoflavus sp. nov. Isolated from Soil.</title>
        <authorList>
            <person name="Roh S.G."/>
            <person name="Lee C."/>
            <person name="Kim M.-K."/>
            <person name="Kim S.B."/>
        </authorList>
    </citation>
    <scope>NUCLEOTIDE SEQUENCE [LARGE SCALE GENOMIC DNA]</scope>
    <source>
        <strain evidence="9 10">MMS17-SY213</strain>
    </source>
</reference>
<evidence type="ECO:0000256" key="2">
    <source>
        <dbReference type="ARBA" id="ARBA00010199"/>
    </source>
</evidence>
<feature type="transmembrane region" description="Helical" evidence="8">
    <location>
        <begin position="159"/>
        <end position="178"/>
    </location>
</feature>
<evidence type="ECO:0000256" key="4">
    <source>
        <dbReference type="ARBA" id="ARBA00022475"/>
    </source>
</evidence>
<dbReference type="GO" id="GO:0015297">
    <property type="term" value="F:antiporter activity"/>
    <property type="evidence" value="ECO:0007669"/>
    <property type="project" value="InterPro"/>
</dbReference>
<keyword evidence="7 8" id="KW-0472">Membrane</keyword>
<proteinExistence type="inferred from homology"/>
<dbReference type="GO" id="GO:0042910">
    <property type="term" value="F:xenobiotic transmembrane transporter activity"/>
    <property type="evidence" value="ECO:0007669"/>
    <property type="project" value="InterPro"/>
</dbReference>
<evidence type="ECO:0000256" key="6">
    <source>
        <dbReference type="ARBA" id="ARBA00022989"/>
    </source>
</evidence>
<comment type="subcellular location">
    <subcellularLocation>
        <location evidence="1">Cell membrane</location>
        <topology evidence="1">Multi-pass membrane protein</topology>
    </subcellularLocation>
</comment>
<gene>
    <name evidence="9" type="ORF">EXE59_15520</name>
</gene>
<dbReference type="InterPro" id="IPR002528">
    <property type="entry name" value="MATE_fam"/>
</dbReference>
<keyword evidence="10" id="KW-1185">Reference proteome</keyword>
<feature type="transmembrane region" description="Helical" evidence="8">
    <location>
        <begin position="45"/>
        <end position="70"/>
    </location>
</feature>
<dbReference type="InterPro" id="IPR048279">
    <property type="entry name" value="MdtK-like"/>
</dbReference>
<sequence>MLSRTDRELLGLAVPALGALLAEPAFLLADSAIVGHLGTPQLAGLGIASAVMLNAVFLCIFLAHGTTAAVARRAGGGDLRRAYSLGIDGIWLAVAIGLGLAATGLPLAPVLVDLLGASGTAAPHAIVYLRISLLGLPAMLVVLATTGALRGLKDTRTPLFATGIAALANVPLNLLLVYPVGLGIAGSALGTVIAQMGAATWLCAVVVRGARRHEASLRPDRPGIRAAASANAPLLARTVLLRVSLLVMTFVAAAHGDAALASHQIAFTLWYVLAMAPESCAIASQAMVGHALGAGAPETAREASRRALLWGVGSGLVMAVLLLALRPVYVPVFTTDEAVRDLVWSLAVVIAAGQPVGAVLYVLDGILIGAGDTRYLAGTMLVALVTFLPLAGAVLLTEAGVVALWWALTGWLLARQVAVALRYRSAAWLRTGPAA</sequence>
<dbReference type="InterPro" id="IPR044644">
    <property type="entry name" value="DinF-like"/>
</dbReference>
<dbReference type="NCBIfam" id="TIGR00797">
    <property type="entry name" value="matE"/>
    <property type="match status" value="1"/>
</dbReference>
<feature type="transmembrane region" description="Helical" evidence="8">
    <location>
        <begin position="402"/>
        <end position="421"/>
    </location>
</feature>
<feature type="transmembrane region" description="Helical" evidence="8">
    <location>
        <begin position="82"/>
        <end position="105"/>
    </location>
</feature>
<feature type="transmembrane region" description="Helical" evidence="8">
    <location>
        <begin position="375"/>
        <end position="396"/>
    </location>
</feature>
<dbReference type="AlphaFoldDB" id="A0A4Z1BVD1"/>
<keyword evidence="6 8" id="KW-1133">Transmembrane helix</keyword>
<dbReference type="PIRSF" id="PIRSF006603">
    <property type="entry name" value="DinF"/>
    <property type="match status" value="1"/>
</dbReference>
<dbReference type="EMBL" id="SRRO01000001">
    <property type="protein sequence ID" value="TGN65211.1"/>
    <property type="molecule type" value="Genomic_DNA"/>
</dbReference>
<keyword evidence="5 8" id="KW-0812">Transmembrane</keyword>
<accession>A0A4Z1BVD1</accession>
<dbReference type="OrthoDB" id="5242355at2"/>
<evidence type="ECO:0000256" key="1">
    <source>
        <dbReference type="ARBA" id="ARBA00004651"/>
    </source>
</evidence>
<feature type="transmembrane region" description="Helical" evidence="8">
    <location>
        <begin position="184"/>
        <end position="207"/>
    </location>
</feature>
<dbReference type="CDD" id="cd13136">
    <property type="entry name" value="MATE_DinF_like"/>
    <property type="match status" value="1"/>
</dbReference>
<comment type="caution">
    <text evidence="9">The sequence shown here is derived from an EMBL/GenBank/DDBJ whole genome shotgun (WGS) entry which is preliminary data.</text>
</comment>
<keyword evidence="4" id="KW-1003">Cell membrane</keyword>
<dbReference type="Proteomes" id="UP000297496">
    <property type="component" value="Unassembled WGS sequence"/>
</dbReference>
<dbReference type="PANTHER" id="PTHR42893:SF46">
    <property type="entry name" value="PROTEIN DETOXIFICATION 44, CHLOROPLASTIC"/>
    <property type="match status" value="1"/>
</dbReference>
<evidence type="ECO:0000256" key="7">
    <source>
        <dbReference type="ARBA" id="ARBA00023136"/>
    </source>
</evidence>
<feature type="transmembrane region" description="Helical" evidence="8">
    <location>
        <begin position="342"/>
        <end position="363"/>
    </location>
</feature>
<name>A0A4Z1BVD1_9ACTN</name>
<evidence type="ECO:0000313" key="10">
    <source>
        <dbReference type="Proteomes" id="UP000297496"/>
    </source>
</evidence>
<evidence type="ECO:0000256" key="5">
    <source>
        <dbReference type="ARBA" id="ARBA00022692"/>
    </source>
</evidence>
<evidence type="ECO:0000313" key="9">
    <source>
        <dbReference type="EMBL" id="TGN65211.1"/>
    </source>
</evidence>
<feature type="transmembrane region" description="Helical" evidence="8">
    <location>
        <begin position="125"/>
        <end position="147"/>
    </location>
</feature>
<dbReference type="GO" id="GO:0005886">
    <property type="term" value="C:plasma membrane"/>
    <property type="evidence" value="ECO:0007669"/>
    <property type="project" value="UniProtKB-SubCell"/>
</dbReference>
<dbReference type="RefSeq" id="WP_135839710.1">
    <property type="nucleotide sequence ID" value="NZ_SRRO01000001.1"/>
</dbReference>
<feature type="transmembrane region" description="Helical" evidence="8">
    <location>
        <begin position="307"/>
        <end position="330"/>
    </location>
</feature>
<organism evidence="9 10">
    <name type="scientific">Nocardioides eburneiflavus</name>
    <dbReference type="NCBI Taxonomy" id="2518372"/>
    <lineage>
        <taxon>Bacteria</taxon>
        <taxon>Bacillati</taxon>
        <taxon>Actinomycetota</taxon>
        <taxon>Actinomycetes</taxon>
        <taxon>Propionibacteriales</taxon>
        <taxon>Nocardioidaceae</taxon>
        <taxon>Nocardioides</taxon>
    </lineage>
</organism>
<evidence type="ECO:0000256" key="3">
    <source>
        <dbReference type="ARBA" id="ARBA00022448"/>
    </source>
</evidence>
<keyword evidence="3" id="KW-0813">Transport</keyword>
<comment type="similarity">
    <text evidence="2">Belongs to the multi antimicrobial extrusion (MATE) (TC 2.A.66.1) family.</text>
</comment>
<protein>
    <submittedName>
        <fullName evidence="9">MATE family efflux transporter</fullName>
    </submittedName>
</protein>
<dbReference type="PANTHER" id="PTHR42893">
    <property type="entry name" value="PROTEIN DETOXIFICATION 44, CHLOROPLASTIC-RELATED"/>
    <property type="match status" value="1"/>
</dbReference>
<dbReference type="Pfam" id="PF01554">
    <property type="entry name" value="MatE"/>
    <property type="match status" value="2"/>
</dbReference>